<dbReference type="Proteomes" id="UP000504603">
    <property type="component" value="Unplaced"/>
</dbReference>
<dbReference type="InterPro" id="IPR012334">
    <property type="entry name" value="Pectin_lyas_fold"/>
</dbReference>
<dbReference type="GeneID" id="111013943"/>
<keyword evidence="12" id="KW-1185">Reference proteome</keyword>
<dbReference type="SUPFAM" id="SSF51126">
    <property type="entry name" value="Pectin lyase-like"/>
    <property type="match status" value="1"/>
</dbReference>
<proteinExistence type="inferred from homology"/>
<feature type="domain" description="Pectinesterase catalytic" evidence="11">
    <location>
        <begin position="38"/>
        <end position="313"/>
    </location>
</feature>
<keyword evidence="7" id="KW-0063">Aspartyl esterase</keyword>
<evidence type="ECO:0000256" key="1">
    <source>
        <dbReference type="ARBA" id="ARBA00004191"/>
    </source>
</evidence>
<name>A0A6J1CQY5_MOMCH</name>
<dbReference type="AlphaFoldDB" id="A0A6J1CQY5"/>
<dbReference type="InterPro" id="IPR000070">
    <property type="entry name" value="Pectinesterase_cat"/>
</dbReference>
<dbReference type="PANTHER" id="PTHR31321">
    <property type="entry name" value="ACYL-COA THIOESTER HYDROLASE YBHC-RELATED"/>
    <property type="match status" value="1"/>
</dbReference>
<dbReference type="FunFam" id="2.160.20.10:FF:000013">
    <property type="entry name" value="Pectinesterase"/>
    <property type="match status" value="1"/>
</dbReference>
<evidence type="ECO:0000313" key="13">
    <source>
        <dbReference type="RefSeq" id="XP_022144190.1"/>
    </source>
</evidence>
<dbReference type="OrthoDB" id="2019149at2759"/>
<dbReference type="KEGG" id="mcha:111013943"/>
<comment type="pathway">
    <text evidence="2">Glycan metabolism; pectin degradation; 2-dehydro-3-deoxy-D-gluconate from pectin: step 1/5.</text>
</comment>
<dbReference type="EC" id="3.1.1.11" evidence="4"/>
<evidence type="ECO:0000256" key="8">
    <source>
        <dbReference type="ARBA" id="ARBA00023180"/>
    </source>
</evidence>
<evidence type="ECO:0000256" key="2">
    <source>
        <dbReference type="ARBA" id="ARBA00005184"/>
    </source>
</evidence>
<evidence type="ECO:0000313" key="12">
    <source>
        <dbReference type="Proteomes" id="UP000504603"/>
    </source>
</evidence>
<keyword evidence="5" id="KW-0964">Secreted</keyword>
<sequence length="333" mass="36624">MSRRSDFPRITTIALISVFVAVFVAEITKAAATAAILITVDQSGRGNFTKIQDAIDAVPVNNVEQVFIAVKPGIYREKVIVPANKPFITISGRRAVDTIVTWNDSRITYNSATLAVLASDFVGRYLTIQNGFGPGAQAVALRVSGDRVSFNACRFLGHQDTLLDDIGRHYYKSCYIEGATDFICGNAASLFENCHLHSVSDAVGTITAQRRESPSETTGFSFMGCKITGINSAVLGRPWGAYSRVVFGYTYMSDLILPQGWDDWQDPSKHSTVYYGQYRCYGKGANPSRRVPWSLTNMTSQEAAPFFNKSFIGAADWLRPLPTTFKRAFSSKP</sequence>
<comment type="similarity">
    <text evidence="3">Belongs to the pectinesterase family.</text>
</comment>
<dbReference type="GO" id="GO:0042545">
    <property type="term" value="P:cell wall modification"/>
    <property type="evidence" value="ECO:0007669"/>
    <property type="project" value="InterPro"/>
</dbReference>
<dbReference type="RefSeq" id="XP_022144190.1">
    <property type="nucleotide sequence ID" value="XM_022288498.1"/>
</dbReference>
<dbReference type="Pfam" id="PF01095">
    <property type="entry name" value="Pectinesterase"/>
    <property type="match status" value="1"/>
</dbReference>
<dbReference type="UniPathway" id="UPA00545">
    <property type="reaction ID" value="UER00823"/>
</dbReference>
<evidence type="ECO:0000256" key="9">
    <source>
        <dbReference type="ARBA" id="ARBA00047928"/>
    </source>
</evidence>
<dbReference type="Gene3D" id="2.160.20.10">
    <property type="entry name" value="Single-stranded right-handed beta-helix, Pectin lyase-like"/>
    <property type="match status" value="1"/>
</dbReference>
<keyword evidence="5" id="KW-0134">Cell wall</keyword>
<protein>
    <recommendedName>
        <fullName evidence="4">pectinesterase</fullName>
        <ecNumber evidence="4">3.1.1.11</ecNumber>
    </recommendedName>
</protein>
<evidence type="ECO:0000256" key="6">
    <source>
        <dbReference type="ARBA" id="ARBA00022801"/>
    </source>
</evidence>
<dbReference type="PANTHER" id="PTHR31321:SF77">
    <property type="entry name" value="PECTINESTERASE CATALYTIC DOMAIN-CONTAINING PROTEIN"/>
    <property type="match status" value="1"/>
</dbReference>
<evidence type="ECO:0000256" key="4">
    <source>
        <dbReference type="ARBA" id="ARBA00013229"/>
    </source>
</evidence>
<evidence type="ECO:0000256" key="7">
    <source>
        <dbReference type="ARBA" id="ARBA00023085"/>
    </source>
</evidence>
<dbReference type="GO" id="GO:0045490">
    <property type="term" value="P:pectin catabolic process"/>
    <property type="evidence" value="ECO:0007669"/>
    <property type="project" value="UniProtKB-UniPathway"/>
</dbReference>
<evidence type="ECO:0000259" key="11">
    <source>
        <dbReference type="Pfam" id="PF01095"/>
    </source>
</evidence>
<gene>
    <name evidence="13" type="primary">LOC111013943</name>
</gene>
<keyword evidence="8" id="KW-0325">Glycoprotein</keyword>
<organism evidence="12 13">
    <name type="scientific">Momordica charantia</name>
    <name type="common">Bitter gourd</name>
    <name type="synonym">Balsam pear</name>
    <dbReference type="NCBI Taxonomy" id="3673"/>
    <lineage>
        <taxon>Eukaryota</taxon>
        <taxon>Viridiplantae</taxon>
        <taxon>Streptophyta</taxon>
        <taxon>Embryophyta</taxon>
        <taxon>Tracheophyta</taxon>
        <taxon>Spermatophyta</taxon>
        <taxon>Magnoliopsida</taxon>
        <taxon>eudicotyledons</taxon>
        <taxon>Gunneridae</taxon>
        <taxon>Pentapetalae</taxon>
        <taxon>rosids</taxon>
        <taxon>fabids</taxon>
        <taxon>Cucurbitales</taxon>
        <taxon>Cucurbitaceae</taxon>
        <taxon>Momordiceae</taxon>
        <taxon>Momordica</taxon>
    </lineage>
</organism>
<reference evidence="13" key="1">
    <citation type="submission" date="2025-08" db="UniProtKB">
        <authorList>
            <consortium name="RefSeq"/>
        </authorList>
    </citation>
    <scope>IDENTIFICATION</scope>
    <source>
        <strain evidence="13">OHB3-1</strain>
    </source>
</reference>
<dbReference type="GO" id="GO:0030599">
    <property type="term" value="F:pectinesterase activity"/>
    <property type="evidence" value="ECO:0007669"/>
    <property type="project" value="UniProtKB-EC"/>
</dbReference>
<accession>A0A6J1CQY5</accession>
<comment type="subcellular location">
    <subcellularLocation>
        <location evidence="1">Secreted</location>
        <location evidence="1">Cell wall</location>
    </subcellularLocation>
</comment>
<comment type="function">
    <text evidence="10">Acts in the modification of cell walls via demethylesterification of cell wall pectin.</text>
</comment>
<comment type="catalytic activity">
    <reaction evidence="9">
        <text>[(1-&gt;4)-alpha-D-galacturonosyl methyl ester](n) + n H2O = [(1-&gt;4)-alpha-D-galacturonosyl](n) + n methanol + n H(+)</text>
        <dbReference type="Rhea" id="RHEA:22380"/>
        <dbReference type="Rhea" id="RHEA-COMP:14570"/>
        <dbReference type="Rhea" id="RHEA-COMP:14573"/>
        <dbReference type="ChEBI" id="CHEBI:15377"/>
        <dbReference type="ChEBI" id="CHEBI:15378"/>
        <dbReference type="ChEBI" id="CHEBI:17790"/>
        <dbReference type="ChEBI" id="CHEBI:140522"/>
        <dbReference type="ChEBI" id="CHEBI:140523"/>
        <dbReference type="EC" id="3.1.1.11"/>
    </reaction>
</comment>
<evidence type="ECO:0000256" key="10">
    <source>
        <dbReference type="ARBA" id="ARBA00057335"/>
    </source>
</evidence>
<keyword evidence="6" id="KW-0378">Hydrolase</keyword>
<evidence type="ECO:0000256" key="3">
    <source>
        <dbReference type="ARBA" id="ARBA00008891"/>
    </source>
</evidence>
<evidence type="ECO:0000256" key="5">
    <source>
        <dbReference type="ARBA" id="ARBA00022512"/>
    </source>
</evidence>
<dbReference type="InterPro" id="IPR011050">
    <property type="entry name" value="Pectin_lyase_fold/virulence"/>
</dbReference>